<gene>
    <name evidence="1" type="ORF">SCF082_LOCUS10622</name>
</gene>
<evidence type="ECO:0000313" key="2">
    <source>
        <dbReference type="Proteomes" id="UP001642464"/>
    </source>
</evidence>
<sequence length="1058" mass="119477">MIREIHAQDESKHFQQVLQDKYKTLHSYKDYLENIKGEVMAHGHVLQTAIVDVPTPSTQISEHWVDCWQLGFSDSAGYRGKPKQVSIVELAINFVEDSFQSVRRPLSVSFDSSTGPVGMFSIKHVVGFTRSLAAKMVLEFWSQLNETQQKDLSHVFASCLTIKVTWQVAANAESEFFGSVRGKFQLSESTRPDVIQLYHGWQGLFAKMGMEFNACISDQIKKFNQTSSVAGSRVSDLEAQILKVLPFQLKSFVDLLESHWDRFKSPESAVTLKSLCEKVDRKAPPTENAAWGSILKATPEKNFIWLQRQIEIFNQNQRQMAGNTKKKGSLAFRAAKMRDSLQESFDVCCLWQSYEADFQKTLSVADFDKAKSCFLKGIWDKEFVEKVKTQSDEISMESFRWLQQFIGVHSTVLSVEERSVQAELELEKAKYKAMCLKLEGEQGKFQSFVRQLSDWKASHAASRRTHLLGEKAKFEEACQTMQSASLPVSVLESGFVVTQSLKSYEEFSQPRAYHVLLCDLTKLGTGWSKHINDIVTKVSACVAPNKDACCLMIAPNRARWGESDSEEKISESVHDVEATLKAESAHLICRRIQIIFSEESLQQHSTRAATHDAWMILPNTESEFSSSALWIRRAAQDCQARPTGEMTNQSVGHITLNLSKPQRMKQAMSGAALWQSIFTKLLSGMKTTIPVFITDLLLYDSSVVEAMLLRKAQSKQNFKVLSIIWATESTKDAQAVAEKRQIYKFLVPLFWRQIGKMHESKVLALDGFKKAELKQDSIMPSLNEGDFEMTCPMPSGDSFLLPFRQSFLDTVTLTRLVDDFAKLQADHNNKFNNKGTETYKAKKRNIETPDVQPVRIEACSDVDGKVVSENADYCLMIHKDGLYIKGKIDCTAACGPLVLAYGEYHTDGKEHKNSLKFQMNDTKFTGWFMKDEVEGKMTLEDFLKQMENDKVVKPFIAAHELEYDGTGSVAVKATEECVFEIKKLAANMEVTSQNALSQLTSNIKFDTFEYGDGKLASVMMRLKFIEQSSCPAGIYPQKPGLFLKAPLEIKQGKTYKIG</sequence>
<dbReference type="Proteomes" id="UP001642464">
    <property type="component" value="Unassembled WGS sequence"/>
</dbReference>
<organism evidence="1 2">
    <name type="scientific">Durusdinium trenchii</name>
    <dbReference type="NCBI Taxonomy" id="1381693"/>
    <lineage>
        <taxon>Eukaryota</taxon>
        <taxon>Sar</taxon>
        <taxon>Alveolata</taxon>
        <taxon>Dinophyceae</taxon>
        <taxon>Suessiales</taxon>
        <taxon>Symbiodiniaceae</taxon>
        <taxon>Durusdinium</taxon>
    </lineage>
</organism>
<comment type="caution">
    <text evidence="1">The sequence shown here is derived from an EMBL/GenBank/DDBJ whole genome shotgun (WGS) entry which is preliminary data.</text>
</comment>
<reference evidence="1 2" key="1">
    <citation type="submission" date="2024-02" db="EMBL/GenBank/DDBJ databases">
        <authorList>
            <person name="Chen Y."/>
            <person name="Shah S."/>
            <person name="Dougan E. K."/>
            <person name="Thang M."/>
            <person name="Chan C."/>
        </authorList>
    </citation>
    <scope>NUCLEOTIDE SEQUENCE [LARGE SCALE GENOMIC DNA]</scope>
</reference>
<dbReference type="EMBL" id="CAXAMM010006226">
    <property type="protein sequence ID" value="CAK9010313.1"/>
    <property type="molecule type" value="Genomic_DNA"/>
</dbReference>
<name>A0ABP0J7M7_9DINO</name>
<protein>
    <submittedName>
        <fullName evidence="1">Uncharacterized protein</fullName>
    </submittedName>
</protein>
<evidence type="ECO:0000313" key="1">
    <source>
        <dbReference type="EMBL" id="CAK9010313.1"/>
    </source>
</evidence>
<proteinExistence type="predicted"/>
<keyword evidence="2" id="KW-1185">Reference proteome</keyword>
<accession>A0ABP0J7M7</accession>